<dbReference type="GO" id="GO:0016592">
    <property type="term" value="C:mediator complex"/>
    <property type="evidence" value="ECO:0007669"/>
    <property type="project" value="InterPro"/>
</dbReference>
<dbReference type="AlphaFoldDB" id="A0AAP0B013"/>
<proteinExistence type="inferred from homology"/>
<name>A0AAP0B013_9ASPA</name>
<dbReference type="GO" id="GO:0006357">
    <property type="term" value="P:regulation of transcription by RNA polymerase II"/>
    <property type="evidence" value="ECO:0007669"/>
    <property type="project" value="InterPro"/>
</dbReference>
<evidence type="ECO:0000256" key="4">
    <source>
        <dbReference type="ARBA" id="ARBA00023163"/>
    </source>
</evidence>
<keyword evidence="3 6" id="KW-0805">Transcription regulation</keyword>
<dbReference type="EMBL" id="JBBWWQ010000018">
    <property type="protein sequence ID" value="KAK8921555.1"/>
    <property type="molecule type" value="Genomic_DNA"/>
</dbReference>
<evidence type="ECO:0000256" key="3">
    <source>
        <dbReference type="ARBA" id="ARBA00023015"/>
    </source>
</evidence>
<keyword evidence="8" id="KW-1185">Reference proteome</keyword>
<comment type="subunit">
    <text evidence="6">Component of the Mediator complex.</text>
</comment>
<dbReference type="GO" id="GO:0003712">
    <property type="term" value="F:transcription coregulator activity"/>
    <property type="evidence" value="ECO:0007669"/>
    <property type="project" value="InterPro"/>
</dbReference>
<evidence type="ECO:0000313" key="8">
    <source>
        <dbReference type="Proteomes" id="UP001418222"/>
    </source>
</evidence>
<evidence type="ECO:0000256" key="2">
    <source>
        <dbReference type="ARBA" id="ARBA00007526"/>
    </source>
</evidence>
<evidence type="ECO:0000256" key="5">
    <source>
        <dbReference type="ARBA" id="ARBA00023242"/>
    </source>
</evidence>
<protein>
    <recommendedName>
        <fullName evidence="6">Mediator of RNA polymerase II transcription subunit 6</fullName>
    </recommendedName>
    <alternativeName>
        <fullName evidence="6">Mediator complex subunit 6</fullName>
    </alternativeName>
</protein>
<keyword evidence="5 6" id="KW-0539">Nucleus</keyword>
<dbReference type="Proteomes" id="UP001418222">
    <property type="component" value="Unassembled WGS sequence"/>
</dbReference>
<sequence>MSPPPGTDMARICSYYQLWLNTDPLEHNLVLEYFVFALSPFYDWNCNNVHMCSRCIHHIDSSYLALNFDCLKSLFWLYICFPLC</sequence>
<accession>A0AAP0B013</accession>
<gene>
    <name evidence="6" type="primary">MED6</name>
    <name evidence="7" type="ORF">KSP39_PZI020209</name>
</gene>
<dbReference type="Gene3D" id="3.10.450.580">
    <property type="entry name" value="Mediator complex, subunit Med6"/>
    <property type="match status" value="1"/>
</dbReference>
<comment type="caution">
    <text evidence="7">The sequence shown here is derived from an EMBL/GenBank/DDBJ whole genome shotgun (WGS) entry which is preliminary data.</text>
</comment>
<keyword evidence="6" id="KW-0010">Activator</keyword>
<comment type="function">
    <text evidence="6">Component of the Mediator complex, a coactivator involved in the regulated transcription of nearly all RNA polymerase II-dependent genes. Mediator functions as a bridge to convey information from gene-specific regulatory proteins to the basal RNA polymerase II transcription machinery. Mediator is recruited to promoters by direct interactions with regulatory proteins and serves as a scaffold for the assembly of a functional preinitiation complex with RNA polymerase II and the general transcription factors.</text>
</comment>
<evidence type="ECO:0000256" key="6">
    <source>
        <dbReference type="RuleBase" id="RU364143"/>
    </source>
</evidence>
<reference evidence="7 8" key="1">
    <citation type="journal article" date="2022" name="Nat. Plants">
        <title>Genomes of leafy and leafless Platanthera orchids illuminate the evolution of mycoheterotrophy.</title>
        <authorList>
            <person name="Li M.H."/>
            <person name="Liu K.W."/>
            <person name="Li Z."/>
            <person name="Lu H.C."/>
            <person name="Ye Q.L."/>
            <person name="Zhang D."/>
            <person name="Wang J.Y."/>
            <person name="Li Y.F."/>
            <person name="Zhong Z.M."/>
            <person name="Liu X."/>
            <person name="Yu X."/>
            <person name="Liu D.K."/>
            <person name="Tu X.D."/>
            <person name="Liu B."/>
            <person name="Hao Y."/>
            <person name="Liao X.Y."/>
            <person name="Jiang Y.T."/>
            <person name="Sun W.H."/>
            <person name="Chen J."/>
            <person name="Chen Y.Q."/>
            <person name="Ai Y."/>
            <person name="Zhai J.W."/>
            <person name="Wu S.S."/>
            <person name="Zhou Z."/>
            <person name="Hsiao Y.Y."/>
            <person name="Wu W.L."/>
            <person name="Chen Y.Y."/>
            <person name="Lin Y.F."/>
            <person name="Hsu J.L."/>
            <person name="Li C.Y."/>
            <person name="Wang Z.W."/>
            <person name="Zhao X."/>
            <person name="Zhong W.Y."/>
            <person name="Ma X.K."/>
            <person name="Ma L."/>
            <person name="Huang J."/>
            <person name="Chen G.Z."/>
            <person name="Huang M.Z."/>
            <person name="Huang L."/>
            <person name="Peng D.H."/>
            <person name="Luo Y.B."/>
            <person name="Zou S.Q."/>
            <person name="Chen S.P."/>
            <person name="Lan S."/>
            <person name="Tsai W.C."/>
            <person name="Van de Peer Y."/>
            <person name="Liu Z.J."/>
        </authorList>
    </citation>
    <scope>NUCLEOTIDE SEQUENCE [LARGE SCALE GENOMIC DNA]</scope>
    <source>
        <strain evidence="7">Lor287</strain>
    </source>
</reference>
<dbReference type="InterPro" id="IPR007018">
    <property type="entry name" value="Mediator_Med6"/>
</dbReference>
<keyword evidence="4 6" id="KW-0804">Transcription</keyword>
<evidence type="ECO:0000256" key="1">
    <source>
        <dbReference type="ARBA" id="ARBA00004123"/>
    </source>
</evidence>
<dbReference type="PANTHER" id="PTHR13104">
    <property type="entry name" value="MED-6-RELATED"/>
    <property type="match status" value="1"/>
</dbReference>
<dbReference type="Pfam" id="PF04934">
    <property type="entry name" value="Med6"/>
    <property type="match status" value="1"/>
</dbReference>
<organism evidence="7 8">
    <name type="scientific">Platanthera zijinensis</name>
    <dbReference type="NCBI Taxonomy" id="2320716"/>
    <lineage>
        <taxon>Eukaryota</taxon>
        <taxon>Viridiplantae</taxon>
        <taxon>Streptophyta</taxon>
        <taxon>Embryophyta</taxon>
        <taxon>Tracheophyta</taxon>
        <taxon>Spermatophyta</taxon>
        <taxon>Magnoliopsida</taxon>
        <taxon>Liliopsida</taxon>
        <taxon>Asparagales</taxon>
        <taxon>Orchidaceae</taxon>
        <taxon>Orchidoideae</taxon>
        <taxon>Orchideae</taxon>
        <taxon>Orchidinae</taxon>
        <taxon>Platanthera</taxon>
    </lineage>
</organism>
<dbReference type="InterPro" id="IPR038566">
    <property type="entry name" value="Mediator_Med6_sf"/>
</dbReference>
<comment type="similarity">
    <text evidence="2 6">Belongs to the Mediator complex subunit 6 family.</text>
</comment>
<evidence type="ECO:0000313" key="7">
    <source>
        <dbReference type="EMBL" id="KAK8921555.1"/>
    </source>
</evidence>
<comment type="subcellular location">
    <subcellularLocation>
        <location evidence="1 6">Nucleus</location>
    </subcellularLocation>
</comment>